<accession>A0A1B2EX80</accession>
<gene>
    <name evidence="1" type="ORF">BB934_40940</name>
</gene>
<dbReference type="RefSeq" id="WP_099515432.1">
    <property type="nucleotide sequence ID" value="NZ_CP016619.1"/>
</dbReference>
<organism evidence="1">
    <name type="scientific">Microvirga ossetica</name>
    <dbReference type="NCBI Taxonomy" id="1882682"/>
    <lineage>
        <taxon>Bacteria</taxon>
        <taxon>Pseudomonadati</taxon>
        <taxon>Pseudomonadota</taxon>
        <taxon>Alphaproteobacteria</taxon>
        <taxon>Hyphomicrobiales</taxon>
        <taxon>Methylobacteriaceae</taxon>
        <taxon>Microvirga</taxon>
    </lineage>
</organism>
<reference evidence="1" key="1">
    <citation type="submission" date="2016-07" db="EMBL/GenBank/DDBJ databases">
        <title>Microvirga ossetica sp. nov. a new species of rhizobia isolated from root nodules of the legume species Vicia alpestris Steven originated from North Ossetia region in the Caucasus.</title>
        <authorList>
            <person name="Safronova V.I."/>
            <person name="Kuznetsova I.G."/>
            <person name="Sazanova A.L."/>
            <person name="Belimov A."/>
            <person name="Andronov E."/>
            <person name="Osledkin Y.S."/>
            <person name="Onishchuk O.P."/>
            <person name="Kurchak O.N."/>
            <person name="Shaposhnikov A.I."/>
            <person name="Willems A."/>
            <person name="Tikhonovich I.A."/>
        </authorList>
    </citation>
    <scope>NUCLEOTIDE SEQUENCE [LARGE SCALE GENOMIC DNA]</scope>
    <source>
        <strain evidence="1">V5/3M</strain>
        <plasmid evidence="1">unnamed2</plasmid>
    </source>
</reference>
<dbReference type="KEGG" id="moc:BB934_40940"/>
<name>A0A1B2EX80_9HYPH</name>
<proteinExistence type="predicted"/>
<evidence type="ECO:0000313" key="1">
    <source>
        <dbReference type="EMBL" id="ANY84556.1"/>
    </source>
</evidence>
<protein>
    <submittedName>
        <fullName evidence="1">Uncharacterized protein</fullName>
    </submittedName>
</protein>
<keyword evidence="1" id="KW-0614">Plasmid</keyword>
<dbReference type="EMBL" id="CP016619">
    <property type="protein sequence ID" value="ANY84556.1"/>
    <property type="molecule type" value="Genomic_DNA"/>
</dbReference>
<dbReference type="AlphaFoldDB" id="A0A1B2EX80"/>
<geneLocation type="plasmid" evidence="1">
    <name>unnamed2</name>
</geneLocation>
<sequence>MTFFKKIYNDLFSDNNVISKLLLNPVELPELPDVRSMRLPQVVEGMLDAYPDFARAIAVSPGLIDRLCRTPRLVHPLEAALKEIAEGYRRAIEETNRVIRTRIEQNESLRLGDCAPTWLKGYRARQYNDVFLRHDKMKSLLANSENDLTAGSEFKGQHPDMSYDRCYYVVLDGGIGWLVLSGSPIGVEGKIDICLGTKWLELKTELPETPFFRAETKTLFKSEVNQNIVDTLRQYWDGIRIGFMPEAPKEPNQLPETLPLSRKGCIQEYKERKIPYYSGAAHSGPEFWIDVHSNMLAWVPSEWQHMRNYPGSQVMGVVQMLSPMSGDGSTRSLQHRLRELSCERWTRWFLSWKKRAPAPPARLDRIPGWADVELHINRPMNEAQ</sequence>